<dbReference type="GO" id="GO:0071482">
    <property type="term" value="P:cellular response to light stimulus"/>
    <property type="evidence" value="ECO:0007669"/>
    <property type="project" value="TreeGrafter"/>
</dbReference>
<evidence type="ECO:0000313" key="2">
    <source>
        <dbReference type="EMBL" id="CAI9273015.1"/>
    </source>
</evidence>
<evidence type="ECO:0000256" key="1">
    <source>
        <dbReference type="SAM" id="Coils"/>
    </source>
</evidence>
<evidence type="ECO:0000313" key="3">
    <source>
        <dbReference type="Proteomes" id="UP001177003"/>
    </source>
</evidence>
<dbReference type="GO" id="GO:0009965">
    <property type="term" value="P:leaf morphogenesis"/>
    <property type="evidence" value="ECO:0007669"/>
    <property type="project" value="TreeGrafter"/>
</dbReference>
<sequence>MFLMHIKWLVKFFKEPEWQARQREKTKELERLRQQEDEEEERIVDEYREVGMHLKNFPQEDVFRAKKLVSSFIKSAEEIEEVLLHPINILADEDC</sequence>
<keyword evidence="1" id="KW-0175">Coiled coil</keyword>
<dbReference type="InterPro" id="IPR034563">
    <property type="entry name" value="PALE_CRESS"/>
</dbReference>
<feature type="coiled-coil region" evidence="1">
    <location>
        <begin position="19"/>
        <end position="49"/>
    </location>
</feature>
<accession>A0AA35YFJ2</accession>
<dbReference type="GO" id="GO:0009513">
    <property type="term" value="C:etioplast"/>
    <property type="evidence" value="ECO:0007669"/>
    <property type="project" value="TreeGrafter"/>
</dbReference>
<dbReference type="GO" id="GO:0010239">
    <property type="term" value="P:chloroplast mRNA processing"/>
    <property type="evidence" value="ECO:0007669"/>
    <property type="project" value="InterPro"/>
</dbReference>
<name>A0AA35YFJ2_LACSI</name>
<keyword evidence="3" id="KW-1185">Reference proteome</keyword>
<organism evidence="2 3">
    <name type="scientific">Lactuca saligna</name>
    <name type="common">Willowleaf lettuce</name>
    <dbReference type="NCBI Taxonomy" id="75948"/>
    <lineage>
        <taxon>Eukaryota</taxon>
        <taxon>Viridiplantae</taxon>
        <taxon>Streptophyta</taxon>
        <taxon>Embryophyta</taxon>
        <taxon>Tracheophyta</taxon>
        <taxon>Spermatophyta</taxon>
        <taxon>Magnoliopsida</taxon>
        <taxon>eudicotyledons</taxon>
        <taxon>Gunneridae</taxon>
        <taxon>Pentapetalae</taxon>
        <taxon>asterids</taxon>
        <taxon>campanulids</taxon>
        <taxon>Asterales</taxon>
        <taxon>Asteraceae</taxon>
        <taxon>Cichorioideae</taxon>
        <taxon>Cichorieae</taxon>
        <taxon>Lactucinae</taxon>
        <taxon>Lactuca</taxon>
    </lineage>
</organism>
<reference evidence="2" key="1">
    <citation type="submission" date="2023-04" db="EMBL/GenBank/DDBJ databases">
        <authorList>
            <person name="Vijverberg K."/>
            <person name="Xiong W."/>
            <person name="Schranz E."/>
        </authorList>
    </citation>
    <scope>NUCLEOTIDE SEQUENCE</scope>
</reference>
<dbReference type="AlphaFoldDB" id="A0AA35YFJ2"/>
<dbReference type="GO" id="GO:0009658">
    <property type="term" value="P:chloroplast organization"/>
    <property type="evidence" value="ECO:0007669"/>
    <property type="project" value="InterPro"/>
</dbReference>
<dbReference type="GO" id="GO:0009509">
    <property type="term" value="C:chromoplast"/>
    <property type="evidence" value="ECO:0007669"/>
    <property type="project" value="TreeGrafter"/>
</dbReference>
<protein>
    <submittedName>
        <fullName evidence="2">Uncharacterized protein</fullName>
    </submittedName>
</protein>
<dbReference type="EMBL" id="OX465078">
    <property type="protein sequence ID" value="CAI9273015.1"/>
    <property type="molecule type" value="Genomic_DNA"/>
</dbReference>
<dbReference type="PANTHER" id="PTHR37219:SF1">
    <property type="entry name" value="PROTEIN PALE CRESS, CHLOROPLASTIC"/>
    <property type="match status" value="1"/>
</dbReference>
<dbReference type="GO" id="GO:0009537">
    <property type="term" value="C:proplastid"/>
    <property type="evidence" value="ECO:0007669"/>
    <property type="project" value="TreeGrafter"/>
</dbReference>
<proteinExistence type="predicted"/>
<dbReference type="GO" id="GO:0009507">
    <property type="term" value="C:chloroplast"/>
    <property type="evidence" value="ECO:0007669"/>
    <property type="project" value="TreeGrafter"/>
</dbReference>
<dbReference type="Proteomes" id="UP001177003">
    <property type="component" value="Chromosome 2"/>
</dbReference>
<gene>
    <name evidence="2" type="ORF">LSALG_LOCUS13185</name>
</gene>
<dbReference type="PANTHER" id="PTHR37219">
    <property type="entry name" value="PROTEIN PALE CRESS, CHLOROPLASTIC"/>
    <property type="match status" value="1"/>
</dbReference>
<dbReference type="GO" id="GO:0009501">
    <property type="term" value="C:amyloplast"/>
    <property type="evidence" value="ECO:0007669"/>
    <property type="project" value="TreeGrafter"/>
</dbReference>